<comment type="caution">
    <text evidence="2">The sequence shown here is derived from an EMBL/GenBank/DDBJ whole genome shotgun (WGS) entry which is preliminary data.</text>
</comment>
<feature type="compositionally biased region" description="Low complexity" evidence="1">
    <location>
        <begin position="58"/>
        <end position="72"/>
    </location>
</feature>
<dbReference type="EMBL" id="BMAW01023587">
    <property type="protein sequence ID" value="GFT83422.1"/>
    <property type="molecule type" value="Genomic_DNA"/>
</dbReference>
<evidence type="ECO:0000256" key="1">
    <source>
        <dbReference type="SAM" id="MobiDB-lite"/>
    </source>
</evidence>
<name>A0A8X6PQB5_NEPPI</name>
<sequence length="72" mass="8084">MPMHKKVAAQTWGRLNRNSSSKIAAQTCPGILMSSSELISMSVQRGTWTDWTDKSSGRSDSLSRNLLSRWTR</sequence>
<accession>A0A8X6PQB5</accession>
<protein>
    <submittedName>
        <fullName evidence="2">Uncharacterized protein</fullName>
    </submittedName>
</protein>
<dbReference type="AlphaFoldDB" id="A0A8X6PQB5"/>
<organism evidence="2 3">
    <name type="scientific">Nephila pilipes</name>
    <name type="common">Giant wood spider</name>
    <name type="synonym">Nephila maculata</name>
    <dbReference type="NCBI Taxonomy" id="299642"/>
    <lineage>
        <taxon>Eukaryota</taxon>
        <taxon>Metazoa</taxon>
        <taxon>Ecdysozoa</taxon>
        <taxon>Arthropoda</taxon>
        <taxon>Chelicerata</taxon>
        <taxon>Arachnida</taxon>
        <taxon>Araneae</taxon>
        <taxon>Araneomorphae</taxon>
        <taxon>Entelegynae</taxon>
        <taxon>Araneoidea</taxon>
        <taxon>Nephilidae</taxon>
        <taxon>Nephila</taxon>
    </lineage>
</organism>
<evidence type="ECO:0000313" key="3">
    <source>
        <dbReference type="Proteomes" id="UP000887013"/>
    </source>
</evidence>
<feature type="region of interest" description="Disordered" evidence="1">
    <location>
        <begin position="49"/>
        <end position="72"/>
    </location>
</feature>
<reference evidence="2" key="1">
    <citation type="submission" date="2020-08" db="EMBL/GenBank/DDBJ databases">
        <title>Multicomponent nature underlies the extraordinary mechanical properties of spider dragline silk.</title>
        <authorList>
            <person name="Kono N."/>
            <person name="Nakamura H."/>
            <person name="Mori M."/>
            <person name="Yoshida Y."/>
            <person name="Ohtoshi R."/>
            <person name="Malay A.D."/>
            <person name="Moran D.A.P."/>
            <person name="Tomita M."/>
            <person name="Numata K."/>
            <person name="Arakawa K."/>
        </authorList>
    </citation>
    <scope>NUCLEOTIDE SEQUENCE</scope>
</reference>
<evidence type="ECO:0000313" key="2">
    <source>
        <dbReference type="EMBL" id="GFT83422.1"/>
    </source>
</evidence>
<gene>
    <name evidence="2" type="ORF">NPIL_304811</name>
</gene>
<keyword evidence="3" id="KW-1185">Reference proteome</keyword>
<proteinExistence type="predicted"/>
<dbReference type="Proteomes" id="UP000887013">
    <property type="component" value="Unassembled WGS sequence"/>
</dbReference>